<organism evidence="1 2">
    <name type="scientific">Pseudomonas lutea</name>
    <dbReference type="NCBI Taxonomy" id="243924"/>
    <lineage>
        <taxon>Bacteria</taxon>
        <taxon>Pseudomonadati</taxon>
        <taxon>Pseudomonadota</taxon>
        <taxon>Gammaproteobacteria</taxon>
        <taxon>Pseudomonadales</taxon>
        <taxon>Pseudomonadaceae</taxon>
        <taxon>Pseudomonas</taxon>
    </lineage>
</organism>
<sequence>MFRLPLIGFTACTQHIGLPRSTSKPFTVAAQLGRRMLFMFLRNIPSPYSLTAQRFQQARLLLRPLFGCPEFLPHAKWHLMRDRDYLSVFRAIGNAGPRPATP</sequence>
<evidence type="ECO:0000313" key="2">
    <source>
        <dbReference type="Proteomes" id="UP000625247"/>
    </source>
</evidence>
<comment type="caution">
    <text evidence="1">The sequence shown here is derived from an EMBL/GenBank/DDBJ whole genome shotgun (WGS) entry which is preliminary data.</text>
</comment>
<dbReference type="EMBL" id="JACYNP010000004">
    <property type="protein sequence ID" value="MBD8121507.1"/>
    <property type="molecule type" value="Genomic_DNA"/>
</dbReference>
<proteinExistence type="predicted"/>
<protein>
    <recommendedName>
        <fullName evidence="3">Lipoprotein</fullName>
    </recommendedName>
</protein>
<evidence type="ECO:0000313" key="1">
    <source>
        <dbReference type="EMBL" id="MBD8121507.1"/>
    </source>
</evidence>
<keyword evidence="2" id="KW-1185">Reference proteome</keyword>
<accession>A0ABR9A618</accession>
<evidence type="ECO:0008006" key="3">
    <source>
        <dbReference type="Google" id="ProtNLM"/>
    </source>
</evidence>
<name>A0ABR9A618_9PSED</name>
<reference evidence="1 2" key="1">
    <citation type="journal article" date="2020" name="FEMS Microbiol. Ecol.">
        <title>Temporal dynamics of bacterial communities during seed development and maturation.</title>
        <authorList>
            <person name="Chesneau G."/>
            <person name="Torres-Cortes G."/>
            <person name="Briand M."/>
            <person name="Darrasse A."/>
            <person name="Preveaux A."/>
            <person name="Marais C."/>
            <person name="Jacques M.A."/>
            <person name="Shade A."/>
            <person name="Barret M."/>
        </authorList>
    </citation>
    <scope>NUCLEOTIDE SEQUENCE [LARGE SCALE GENOMIC DNA]</scope>
    <source>
        <strain evidence="1 2">CFBP13723</strain>
    </source>
</reference>
<dbReference type="Proteomes" id="UP000625247">
    <property type="component" value="Unassembled WGS sequence"/>
</dbReference>
<dbReference type="RefSeq" id="WP_191944044.1">
    <property type="nucleotide sequence ID" value="NZ_JACYNP010000004.1"/>
</dbReference>
<gene>
    <name evidence="1" type="ORF">IFT62_09805</name>
</gene>